<proteinExistence type="inferred from homology"/>
<dbReference type="InterPro" id="IPR045864">
    <property type="entry name" value="aa-tRNA-synth_II/BPL/LPL"/>
</dbReference>
<evidence type="ECO:0000256" key="3">
    <source>
        <dbReference type="ARBA" id="ARBA00022490"/>
    </source>
</evidence>
<dbReference type="GO" id="GO:0006422">
    <property type="term" value="P:aspartyl-tRNA aminoacylation"/>
    <property type="evidence" value="ECO:0007669"/>
    <property type="project" value="InterPro"/>
</dbReference>
<dbReference type="Gene3D" id="3.30.930.10">
    <property type="entry name" value="Bira Bifunctional Protein, Domain 2"/>
    <property type="match status" value="1"/>
</dbReference>
<name>A0A2M7WRM7_9BACT</name>
<dbReference type="EMBL" id="PFXF01000024">
    <property type="protein sequence ID" value="PJA32655.1"/>
    <property type="molecule type" value="Genomic_DNA"/>
</dbReference>
<dbReference type="PRINTS" id="PR01042">
    <property type="entry name" value="TRNASYNTHASP"/>
</dbReference>
<dbReference type="PANTHER" id="PTHR43450">
    <property type="entry name" value="ASPARTYL-TRNA SYNTHETASE"/>
    <property type="match status" value="1"/>
</dbReference>
<evidence type="ECO:0000256" key="4">
    <source>
        <dbReference type="ARBA" id="ARBA00022598"/>
    </source>
</evidence>
<dbReference type="InterPro" id="IPR004364">
    <property type="entry name" value="Aa-tRNA-synt_II"/>
</dbReference>
<comment type="similarity">
    <text evidence="2">Belongs to the class-II aminoacyl-tRNA synthetase family. Type 2 subfamily.</text>
</comment>
<dbReference type="InterPro" id="IPR006195">
    <property type="entry name" value="aa-tRNA-synth_II"/>
</dbReference>
<dbReference type="Gene3D" id="2.40.50.140">
    <property type="entry name" value="Nucleic acid-binding proteins"/>
    <property type="match status" value="1"/>
</dbReference>
<dbReference type="Pfam" id="PF01336">
    <property type="entry name" value="tRNA_anti-codon"/>
    <property type="match status" value="1"/>
</dbReference>
<dbReference type="InterPro" id="IPR004523">
    <property type="entry name" value="Asp-tRNA_synthase_2"/>
</dbReference>
<dbReference type="PANTHER" id="PTHR43450:SF1">
    <property type="entry name" value="ASPARTATE--TRNA LIGASE, CYTOPLASMIC"/>
    <property type="match status" value="1"/>
</dbReference>
<dbReference type="Proteomes" id="UP000230758">
    <property type="component" value="Unassembled WGS sequence"/>
</dbReference>
<evidence type="ECO:0000256" key="8">
    <source>
        <dbReference type="ARBA" id="ARBA00023146"/>
    </source>
</evidence>
<dbReference type="InterPro" id="IPR004365">
    <property type="entry name" value="NA-bd_OB_tRNA"/>
</dbReference>
<evidence type="ECO:0000256" key="6">
    <source>
        <dbReference type="ARBA" id="ARBA00022840"/>
    </source>
</evidence>
<reference evidence="11" key="1">
    <citation type="submission" date="2017-09" db="EMBL/GenBank/DDBJ databases">
        <title>Depth-based differentiation of microbial function through sediment-hosted aquifers and enrichment of novel symbionts in the deep terrestrial subsurface.</title>
        <authorList>
            <person name="Probst A.J."/>
            <person name="Ladd B."/>
            <person name="Jarett J.K."/>
            <person name="Geller-Mcgrath D.E."/>
            <person name="Sieber C.M.K."/>
            <person name="Emerson J.B."/>
            <person name="Anantharaman K."/>
            <person name="Thomas B.C."/>
            <person name="Malmstrom R."/>
            <person name="Stieglmeier M."/>
            <person name="Klingl A."/>
            <person name="Woyke T."/>
            <person name="Ryan C.M."/>
            <person name="Banfield J.F."/>
        </authorList>
    </citation>
    <scope>NUCLEOTIDE SEQUENCE [LARGE SCALE GENOMIC DNA]</scope>
</reference>
<evidence type="ECO:0000259" key="9">
    <source>
        <dbReference type="PROSITE" id="PS50862"/>
    </source>
</evidence>
<evidence type="ECO:0000256" key="1">
    <source>
        <dbReference type="ARBA" id="ARBA00004496"/>
    </source>
</evidence>
<dbReference type="GO" id="GO:0003723">
    <property type="term" value="F:RNA binding"/>
    <property type="evidence" value="ECO:0007669"/>
    <property type="project" value="TreeGrafter"/>
</dbReference>
<keyword evidence="8" id="KW-0030">Aminoacyl-tRNA synthetase</keyword>
<dbReference type="SUPFAM" id="SSF50249">
    <property type="entry name" value="Nucleic acid-binding proteins"/>
    <property type="match status" value="1"/>
</dbReference>
<keyword evidence="7" id="KW-0648">Protein biosynthesis</keyword>
<keyword evidence="4 10" id="KW-0436">Ligase</keyword>
<protein>
    <submittedName>
        <fullName evidence="10">Aspartate--tRNA(Asn) ligase</fullName>
    </submittedName>
</protein>
<dbReference type="SUPFAM" id="SSF55681">
    <property type="entry name" value="Class II aaRS and biotin synthetases"/>
    <property type="match status" value="1"/>
</dbReference>
<dbReference type="Pfam" id="PF00152">
    <property type="entry name" value="tRNA-synt_2"/>
    <property type="match status" value="1"/>
</dbReference>
<dbReference type="NCBIfam" id="NF003483">
    <property type="entry name" value="PRK05159.1"/>
    <property type="match status" value="1"/>
</dbReference>
<comment type="caution">
    <text evidence="10">The sequence shown here is derived from an EMBL/GenBank/DDBJ whole genome shotgun (WGS) entry which is preliminary data.</text>
</comment>
<accession>A0A2M7WRM7</accession>
<evidence type="ECO:0000256" key="2">
    <source>
        <dbReference type="ARBA" id="ARBA00005312"/>
    </source>
</evidence>
<keyword evidence="3" id="KW-0963">Cytoplasm</keyword>
<evidence type="ECO:0000256" key="7">
    <source>
        <dbReference type="ARBA" id="ARBA00022917"/>
    </source>
</evidence>
<dbReference type="GO" id="GO:0004815">
    <property type="term" value="F:aspartate-tRNA ligase activity"/>
    <property type="evidence" value="ECO:0007669"/>
    <property type="project" value="InterPro"/>
</dbReference>
<sequence>MIQGFIHALRIQSKIIFIVVRNMNGLTQIVVTADNSQFETAKDLSLESVIRVTGEMVDAPQAPGGSEMHPTKIEVLSKAEPELPIPVVVKGGEETEAPIRFDYRWLDLRKPEKAKIFKVWTEFEKGWRKYWDENNFVQLYPPAFMSTPSESGAEVFEVKYFDRKAYLAQSPQFYKQMAMASGFEKVFMVSPVFRAEESFTTRHMTEFTGWDFEISYIKDHNDIMDAEEGMIVSGFEQLLKVLPDLNISVPTQPFPRMTMLEVKKILVGLGIPSPEEHDLSPEEERAISEYVLKEHNHEFVFITEYHKSKSAFYHMRLEEGSDRSRRADLLYRGLEVTTLAQREHRLEILEAQAKEKGMNLEPLKDYLNFFRYGCPPHGGAGIGPARFIMKILDLPNVREATYLPRDVKRLNP</sequence>
<evidence type="ECO:0000313" key="11">
    <source>
        <dbReference type="Proteomes" id="UP000230758"/>
    </source>
</evidence>
<evidence type="ECO:0000256" key="5">
    <source>
        <dbReference type="ARBA" id="ARBA00022741"/>
    </source>
</evidence>
<feature type="domain" description="Aminoacyl-transfer RNA synthetases class-II family profile" evidence="9">
    <location>
        <begin position="117"/>
        <end position="412"/>
    </location>
</feature>
<dbReference type="AlphaFoldDB" id="A0A2M7WRM7"/>
<dbReference type="InterPro" id="IPR002312">
    <property type="entry name" value="Asp/Asn-tRNA-synth_IIb"/>
</dbReference>
<keyword evidence="6" id="KW-0067">ATP-binding</keyword>
<comment type="subcellular location">
    <subcellularLocation>
        <location evidence="1">Cytoplasm</location>
    </subcellularLocation>
</comment>
<dbReference type="InterPro" id="IPR012340">
    <property type="entry name" value="NA-bd_OB-fold"/>
</dbReference>
<dbReference type="GO" id="GO:0017101">
    <property type="term" value="C:aminoacyl-tRNA synthetase multienzyme complex"/>
    <property type="evidence" value="ECO:0007669"/>
    <property type="project" value="TreeGrafter"/>
</dbReference>
<dbReference type="PROSITE" id="PS50862">
    <property type="entry name" value="AA_TRNA_LIGASE_II"/>
    <property type="match status" value="1"/>
</dbReference>
<organism evidence="10 11">
    <name type="scientific">Candidatus Zambryskibacteria bacterium CG_4_9_14_3_um_filter_42_15</name>
    <dbReference type="NCBI Taxonomy" id="1975112"/>
    <lineage>
        <taxon>Bacteria</taxon>
        <taxon>Candidatus Zambryskiibacteriota</taxon>
    </lineage>
</organism>
<keyword evidence="5" id="KW-0547">Nucleotide-binding</keyword>
<dbReference type="GO" id="GO:0005524">
    <property type="term" value="F:ATP binding"/>
    <property type="evidence" value="ECO:0007669"/>
    <property type="project" value="UniProtKB-KW"/>
</dbReference>
<gene>
    <name evidence="10" type="ORF">CO185_02050</name>
</gene>
<dbReference type="GO" id="GO:0005829">
    <property type="term" value="C:cytosol"/>
    <property type="evidence" value="ECO:0007669"/>
    <property type="project" value="TreeGrafter"/>
</dbReference>
<evidence type="ECO:0000313" key="10">
    <source>
        <dbReference type="EMBL" id="PJA32655.1"/>
    </source>
</evidence>